<evidence type="ECO:0000256" key="15">
    <source>
        <dbReference type="ARBA" id="ARBA00022884"/>
    </source>
</evidence>
<dbReference type="Gene3D" id="2.40.50.140">
    <property type="entry name" value="Nucleic acid-binding proteins"/>
    <property type="match status" value="1"/>
</dbReference>
<keyword evidence="5" id="KW-0963">Cytoplasm</keyword>
<dbReference type="Proteomes" id="UP000241436">
    <property type="component" value="Unassembled WGS sequence"/>
</dbReference>
<comment type="cofactor">
    <cofactor evidence="1">
        <name>Mg(2+)</name>
        <dbReference type="ChEBI" id="CHEBI:18420"/>
    </cofactor>
</comment>
<keyword evidence="10" id="KW-0479">Metal-binding</keyword>
<organism evidence="18 19">
    <name type="scientific">Candidatus Methylomirabilis limnetica</name>
    <dbReference type="NCBI Taxonomy" id="2033718"/>
    <lineage>
        <taxon>Bacteria</taxon>
        <taxon>Candidatus Methylomirabilota</taxon>
        <taxon>Candidatus Methylomirabilia</taxon>
        <taxon>Candidatus Methylomirabilales</taxon>
        <taxon>Candidatus Methylomirabilaceae</taxon>
        <taxon>Candidatus Methylomirabilis</taxon>
    </lineage>
</organism>
<feature type="compositionally biased region" description="Acidic residues" evidence="16">
    <location>
        <begin position="86"/>
        <end position="97"/>
    </location>
</feature>
<keyword evidence="12" id="KW-0255">Endonuclease</keyword>
<dbReference type="GO" id="GO:0000049">
    <property type="term" value="F:tRNA binding"/>
    <property type="evidence" value="ECO:0007669"/>
    <property type="project" value="UniProtKB-KW"/>
</dbReference>
<evidence type="ECO:0000259" key="17">
    <source>
        <dbReference type="PROSITE" id="PS50126"/>
    </source>
</evidence>
<dbReference type="SMART" id="SM00316">
    <property type="entry name" value="S1"/>
    <property type="match status" value="1"/>
</dbReference>
<comment type="subcellular location">
    <subcellularLocation>
        <location evidence="2">Cytoplasm</location>
    </subcellularLocation>
</comment>
<keyword evidence="19" id="KW-1185">Reference proteome</keyword>
<evidence type="ECO:0000256" key="16">
    <source>
        <dbReference type="SAM" id="MobiDB-lite"/>
    </source>
</evidence>
<evidence type="ECO:0000256" key="10">
    <source>
        <dbReference type="ARBA" id="ARBA00022723"/>
    </source>
</evidence>
<dbReference type="GO" id="GO:0004540">
    <property type="term" value="F:RNA nuclease activity"/>
    <property type="evidence" value="ECO:0007669"/>
    <property type="project" value="InterPro"/>
</dbReference>
<dbReference type="Pfam" id="PF10150">
    <property type="entry name" value="RNase_E_G"/>
    <property type="match status" value="1"/>
</dbReference>
<protein>
    <recommendedName>
        <fullName evidence="4">Ribonuclease G</fullName>
    </recommendedName>
</protein>
<dbReference type="CDD" id="cd04453">
    <property type="entry name" value="S1_RNase_E"/>
    <property type="match status" value="1"/>
</dbReference>
<keyword evidence="6" id="KW-0698">rRNA processing</keyword>
<dbReference type="GO" id="GO:0006364">
    <property type="term" value="P:rRNA processing"/>
    <property type="evidence" value="ECO:0007669"/>
    <property type="project" value="UniProtKB-KW"/>
</dbReference>
<dbReference type="GO" id="GO:0019843">
    <property type="term" value="F:rRNA binding"/>
    <property type="evidence" value="ECO:0007669"/>
    <property type="project" value="UniProtKB-KW"/>
</dbReference>
<evidence type="ECO:0000256" key="14">
    <source>
        <dbReference type="ARBA" id="ARBA00022842"/>
    </source>
</evidence>
<keyword evidence="11" id="KW-0699">rRNA-binding</keyword>
<dbReference type="InterPro" id="IPR004659">
    <property type="entry name" value="RNase_E/G"/>
</dbReference>
<reference evidence="18 19" key="1">
    <citation type="submission" date="2017-09" db="EMBL/GenBank/DDBJ databases">
        <title>Bloom of a denitrifying methanotroph, Candidatus Methylomirabilis limnetica, in a deep stratified lake.</title>
        <authorList>
            <person name="Graf J.S."/>
            <person name="Marchant H.K."/>
            <person name="Tienken D."/>
            <person name="Hach P.F."/>
            <person name="Brand A."/>
            <person name="Schubert C.J."/>
            <person name="Kuypers M.M."/>
            <person name="Milucka J."/>
        </authorList>
    </citation>
    <scope>NUCLEOTIDE SEQUENCE [LARGE SCALE GENOMIC DNA]</scope>
    <source>
        <strain evidence="18 19">Zug</strain>
    </source>
</reference>
<keyword evidence="15" id="KW-0694">RNA-binding</keyword>
<evidence type="ECO:0000256" key="5">
    <source>
        <dbReference type="ARBA" id="ARBA00022490"/>
    </source>
</evidence>
<dbReference type="GO" id="GO:0046872">
    <property type="term" value="F:metal ion binding"/>
    <property type="evidence" value="ECO:0007669"/>
    <property type="project" value="UniProtKB-KW"/>
</dbReference>
<accession>A0A2T4TWX2</accession>
<proteinExistence type="inferred from homology"/>
<dbReference type="InterPro" id="IPR012340">
    <property type="entry name" value="NA-bd_OB-fold"/>
</dbReference>
<dbReference type="EMBL" id="NVQC01000022">
    <property type="protein sequence ID" value="PTL35612.1"/>
    <property type="molecule type" value="Genomic_DNA"/>
</dbReference>
<dbReference type="GO" id="GO:0016787">
    <property type="term" value="F:hydrolase activity"/>
    <property type="evidence" value="ECO:0007669"/>
    <property type="project" value="UniProtKB-KW"/>
</dbReference>
<name>A0A2T4TWX2_9BACT</name>
<keyword evidence="8" id="KW-0819">tRNA processing</keyword>
<evidence type="ECO:0000256" key="7">
    <source>
        <dbReference type="ARBA" id="ARBA00022555"/>
    </source>
</evidence>
<keyword evidence="13" id="KW-0378">Hydrolase</keyword>
<dbReference type="GO" id="GO:0004519">
    <property type="term" value="F:endonuclease activity"/>
    <property type="evidence" value="ECO:0007669"/>
    <property type="project" value="UniProtKB-KW"/>
</dbReference>
<dbReference type="PROSITE" id="PS50126">
    <property type="entry name" value="S1"/>
    <property type="match status" value="1"/>
</dbReference>
<keyword evidence="9" id="KW-0540">Nuclease</keyword>
<gene>
    <name evidence="18" type="ORF">CLG94_07500</name>
</gene>
<dbReference type="Pfam" id="PF20833">
    <property type="entry name" value="RNase_E_G_Thio"/>
    <property type="match status" value="1"/>
</dbReference>
<dbReference type="InterPro" id="IPR048583">
    <property type="entry name" value="RNase_E_G_thioredoxin-like"/>
</dbReference>
<evidence type="ECO:0000256" key="1">
    <source>
        <dbReference type="ARBA" id="ARBA00001946"/>
    </source>
</evidence>
<dbReference type="Gene3D" id="3.40.1260.20">
    <property type="entry name" value="Ribonuclease E, catalytic domain"/>
    <property type="match status" value="1"/>
</dbReference>
<dbReference type="GO" id="GO:0008033">
    <property type="term" value="P:tRNA processing"/>
    <property type="evidence" value="ECO:0007669"/>
    <property type="project" value="UniProtKB-KW"/>
</dbReference>
<evidence type="ECO:0000256" key="4">
    <source>
        <dbReference type="ARBA" id="ARBA00017719"/>
    </source>
</evidence>
<keyword evidence="14" id="KW-0460">Magnesium</keyword>
<sequence>MKREIIVNSSIVETRVAVLEDGVLVELLIDDSKNKSIAGNIYKGRVLKILPGMQAAFVDLGLAKDAFLYVRDIFEDVEEFEQLLTIGEDDEPGEPLSDEPRSNFARGRRPQASIEEILKEGQEIVAQVAREPLGTKGARITSHITLPGRHLVYMPTEQHVGVSRKIEDEAERSRLKQIIEEINPQREGVIVRTAGIGKEKDEIEADLEFLRSLWKKIKDKAETLTAPAVVQQDLDLIFRIFRDLFTKEVVRLVVDSPTEYERCLEYAESLHPDLKSHLFLYTEDEPIFKSFGIEREIEKALRHKAWLKSGGYIVLEQTEALVSIDVNTGKYVGKHDFEETVLKTNLEAAREIARQVRLRDLGGIIIIDFIDMARQESRDRVLQDLKEALKPDRSPTNVSLLSELGLVEMTRKRVRQGLNKSLSASCPACGGLGYVRSTPSIAHQVLREVEWRLFSKRIPMVRIRAHPDLIDWFRAEDGEVIEALQQTYGGEIILVPEESLAPGKYQLLEG</sequence>
<evidence type="ECO:0000313" key="19">
    <source>
        <dbReference type="Proteomes" id="UP000241436"/>
    </source>
</evidence>
<reference evidence="19" key="2">
    <citation type="journal article" date="2018" name="Environ. Microbiol.">
        <title>Bloom of a denitrifying methanotroph, 'Candidatus Methylomirabilis limnetica', in a deep stratified lake.</title>
        <authorList>
            <person name="Graf J.S."/>
            <person name="Mayr M.J."/>
            <person name="Marchant H.K."/>
            <person name="Tienken D."/>
            <person name="Hach P.F."/>
            <person name="Brand A."/>
            <person name="Schubert C.J."/>
            <person name="Kuypers M.M."/>
            <person name="Milucka J."/>
        </authorList>
    </citation>
    <scope>NUCLEOTIDE SEQUENCE [LARGE SCALE GENOMIC DNA]</scope>
    <source>
        <strain evidence="19">Zug</strain>
    </source>
</reference>
<feature type="domain" description="S1 motif" evidence="17">
    <location>
        <begin position="39"/>
        <end position="88"/>
    </location>
</feature>
<dbReference type="AlphaFoldDB" id="A0A2T4TWX2"/>
<evidence type="ECO:0000256" key="9">
    <source>
        <dbReference type="ARBA" id="ARBA00022722"/>
    </source>
</evidence>
<dbReference type="InterPro" id="IPR003029">
    <property type="entry name" value="S1_domain"/>
</dbReference>
<dbReference type="PANTHER" id="PTHR30001">
    <property type="entry name" value="RIBONUCLEASE"/>
    <property type="match status" value="1"/>
</dbReference>
<evidence type="ECO:0000256" key="6">
    <source>
        <dbReference type="ARBA" id="ARBA00022552"/>
    </source>
</evidence>
<dbReference type="PANTHER" id="PTHR30001:SF0">
    <property type="entry name" value="RIBONUCLEASE G"/>
    <property type="match status" value="1"/>
</dbReference>
<evidence type="ECO:0000256" key="13">
    <source>
        <dbReference type="ARBA" id="ARBA00022801"/>
    </source>
</evidence>
<dbReference type="GO" id="GO:0005737">
    <property type="term" value="C:cytoplasm"/>
    <property type="evidence" value="ECO:0007669"/>
    <property type="project" value="UniProtKB-SubCell"/>
</dbReference>
<dbReference type="OrthoDB" id="9804278at2"/>
<comment type="caution">
    <text evidence="18">The sequence shown here is derived from an EMBL/GenBank/DDBJ whole genome shotgun (WGS) entry which is preliminary data.</text>
</comment>
<evidence type="ECO:0000256" key="11">
    <source>
        <dbReference type="ARBA" id="ARBA00022730"/>
    </source>
</evidence>
<evidence type="ECO:0000256" key="2">
    <source>
        <dbReference type="ARBA" id="ARBA00004496"/>
    </source>
</evidence>
<evidence type="ECO:0000256" key="3">
    <source>
        <dbReference type="ARBA" id="ARBA00005663"/>
    </source>
</evidence>
<keyword evidence="7" id="KW-0820">tRNA-binding</keyword>
<evidence type="ECO:0000313" key="18">
    <source>
        <dbReference type="EMBL" id="PTL35612.1"/>
    </source>
</evidence>
<comment type="similarity">
    <text evidence="3">Belongs to the RNase E/G family. RNase G subfamily.</text>
</comment>
<dbReference type="RefSeq" id="WP_107562273.1">
    <property type="nucleotide sequence ID" value="NZ_NVQC01000022.1"/>
</dbReference>
<dbReference type="NCBIfam" id="TIGR00757">
    <property type="entry name" value="RNaseEG"/>
    <property type="match status" value="1"/>
</dbReference>
<evidence type="ECO:0000256" key="12">
    <source>
        <dbReference type="ARBA" id="ARBA00022759"/>
    </source>
</evidence>
<feature type="region of interest" description="Disordered" evidence="16">
    <location>
        <begin position="86"/>
        <end position="109"/>
    </location>
</feature>
<dbReference type="SUPFAM" id="SSF50249">
    <property type="entry name" value="Nucleic acid-binding proteins"/>
    <property type="match status" value="1"/>
</dbReference>
<dbReference type="InterPro" id="IPR019307">
    <property type="entry name" value="RNA-bd_AU-1/RNase_E/G"/>
</dbReference>
<evidence type="ECO:0000256" key="8">
    <source>
        <dbReference type="ARBA" id="ARBA00022694"/>
    </source>
</evidence>